<name>A0A514CT15_9CAUD</name>
<reference evidence="2 3" key="1">
    <citation type="submission" date="2019-06" db="EMBL/GenBank/DDBJ databases">
        <authorList>
            <person name="Kincaid V.D."/>
            <person name="Fuller A."/>
            <person name="Hodges K."/>
            <person name="Bansal M."/>
            <person name="Essig J."/>
            <person name="Johnson A."/>
        </authorList>
    </citation>
    <scope>NUCLEOTIDE SEQUENCE [LARGE SCALE GENOMIC DNA]</scope>
</reference>
<proteinExistence type="predicted"/>
<dbReference type="KEGG" id="vg:56136088"/>
<dbReference type="RefSeq" id="YP_009903812.1">
    <property type="nucleotide sequence ID" value="NC_049849.1"/>
</dbReference>
<evidence type="ECO:0000313" key="2">
    <source>
        <dbReference type="EMBL" id="QDH83613.1"/>
    </source>
</evidence>
<dbReference type="GeneID" id="56136088"/>
<feature type="region of interest" description="Disordered" evidence="1">
    <location>
        <begin position="327"/>
        <end position="378"/>
    </location>
</feature>
<dbReference type="Proteomes" id="UP000320799">
    <property type="component" value="Segment"/>
</dbReference>
<accession>A0A514CT15</accession>
<protein>
    <submittedName>
        <fullName evidence="2">Uncharacterized protein</fullName>
    </submittedName>
</protein>
<dbReference type="EMBL" id="MN094788">
    <property type="protein sequence ID" value="QDH83613.1"/>
    <property type="molecule type" value="Genomic_DNA"/>
</dbReference>
<organism evidence="2 3">
    <name type="scientific">Achromobacter phage Motura</name>
    <dbReference type="NCBI Taxonomy" id="2591403"/>
    <lineage>
        <taxon>Viruses</taxon>
        <taxon>Duplodnaviria</taxon>
        <taxon>Heunggongvirae</taxon>
        <taxon>Uroviricota</taxon>
        <taxon>Caudoviricetes</taxon>
        <taxon>Moturavirus</taxon>
        <taxon>Moturavirus motura</taxon>
    </lineage>
</organism>
<evidence type="ECO:0000313" key="3">
    <source>
        <dbReference type="Proteomes" id="UP000320799"/>
    </source>
</evidence>
<keyword evidence="3" id="KW-1185">Reference proteome</keyword>
<sequence length="378" mass="43213">MTYEIQAATRLEALKPPSSSKKAWAFYSKLGPKERSFLALELPPLLAQWFRGSFTKQNKTQRLTSHLTAKKYHKVDAIAVALGHIKQAFPFKVPKVLYRATHVNKEQMLTPVGGTLELNAKTTRSPILSFADEKPTMFEESDNLTIEWKVDPRLVLGDFHWMVQICSMFKNMFDDLMHAHDDRESDDSDPYINFYSQASDEWEDALSEIEHFEKEREFIVFIPGNESLTVKVIRNPFALNIGAVRYWPKYGNVVITKVGPKVEVLTNQMKTVVTDVKNVMGTDESADYFMEDLSKENRLKFEKMPVYKVFKKGLPKGYKPFDFDGGNDESDEWMQPPSFKKKTSYKGGGPAKSKPSYKWGSKSNTKTGGPGGKKYKFH</sequence>
<evidence type="ECO:0000256" key="1">
    <source>
        <dbReference type="SAM" id="MobiDB-lite"/>
    </source>
</evidence>